<sequence>MRSEIEGLRRRLAETEEVFEALCSGTMDDCPQPDVPGTGVVSSGDMGVSSEDTIGEARNAATTLERRSSDQATDSYYAFFENSPVPLWEDNYSHIKDFIEERRREGVENFREYFRENPDAVKTCADLLQIVDVNFAAMRLHGAESKEMLLANLSAVFTEDAFRVFEEQLVAIAEKRTVVEAECVVQTIDGNEVPVYLKWAVLPGAEETLERVQVATWDITDHRRVQQQLVESEEKFRSLYEQSSVAIQLYDLRGNLIRVNQKTLELFGLENLDFLKNFNFWDDPKLSPEDGAELKKGNAVQISAEFDFDSAKEQLQFPTNRSGTIDLDMHVVPFRIKDDTIGYVVEVLETTAQKEAERELIRLAEERQLALNELSENQRIREQAEYIARAGSWELNIATRDLKWSASMYEVFGVRFQKPTFDLVRSLVHPDDLPWWEENVEHMIRKGSGPFEYEFRIVRPDGAIAWIHTMVEIVCNDVGGPLKFVGMAQDITERKSTEEELRRIEWLLTKSVSGILQELDKQPAYGDLTELNECRLIADSVGRKSLHDIAVELMSLLGTSISVYESNGDYACRLLYSEWCRCLDQSSRKLCDTSDNREALRSGKWIHHVQSWDRAAASAIECGRPVNHVSNCGSRVYAVPIRSGDDVVGAISVWERVPEFHSESFKKIADEYQVDVKVLRQAASSYKPRPKYIIEMAKEHVASSARLIGEIVERRRSEAKYRVTQQQLLEQQNEAKLRVEAELEKTREELVRKTRLAAVGQLSGSIAHELRNPLGALRTAAYYLKNYGLNDDGKSTRFLDVIDRQTGRADQIINNLLEMTRAKEPVTERVDLREILDEAISSTEGVSGVKVSIVLDPDPFVFHVDAGQFRQVISNLIRNAVQAMGGKGELSFSATCRDSVNVICVRDSGPGIPQKLRDNLFEPLVTSKVTGTGLGLSICRQIVQRHGGQIEVVENETPGACFRISLPYRDA</sequence>
<dbReference type="EC" id="2.7.13.3" evidence="3"/>
<dbReference type="EMBL" id="ANOH01000107">
    <property type="protein sequence ID" value="EMI57152.1"/>
    <property type="molecule type" value="Genomic_DNA"/>
</dbReference>
<reference evidence="17 18" key="1">
    <citation type="journal article" date="2013" name="Mar. Genomics">
        <title>Expression of sulfatases in Rhodopirellula baltica and the diversity of sulfatases in the genus Rhodopirellula.</title>
        <authorList>
            <person name="Wegner C.E."/>
            <person name="Richter-Heitmann T."/>
            <person name="Klindworth A."/>
            <person name="Klockow C."/>
            <person name="Richter M."/>
            <person name="Achstetter T."/>
            <person name="Glockner F.O."/>
            <person name="Harder J."/>
        </authorList>
    </citation>
    <scope>NUCLEOTIDE SEQUENCE [LARGE SCALE GENOMIC DNA]</scope>
    <source>
        <strain evidence="17 18">SM41</strain>
    </source>
</reference>
<feature type="domain" description="Histidine kinase" evidence="14">
    <location>
        <begin position="765"/>
        <end position="970"/>
    </location>
</feature>
<dbReference type="PRINTS" id="PR00344">
    <property type="entry name" value="BCTRLSENSOR"/>
</dbReference>
<keyword evidence="5" id="KW-0997">Cell inner membrane</keyword>
<dbReference type="InterPro" id="IPR003661">
    <property type="entry name" value="HisK_dim/P_dom"/>
</dbReference>
<dbReference type="Pfam" id="PF00512">
    <property type="entry name" value="HisKA"/>
    <property type="match status" value="1"/>
</dbReference>
<keyword evidence="18" id="KW-1185">Reference proteome</keyword>
<dbReference type="AlphaFoldDB" id="M5U6Q6"/>
<organism evidence="17 18">
    <name type="scientific">Rhodopirellula sallentina SM41</name>
    <dbReference type="NCBI Taxonomy" id="1263870"/>
    <lineage>
        <taxon>Bacteria</taxon>
        <taxon>Pseudomonadati</taxon>
        <taxon>Planctomycetota</taxon>
        <taxon>Planctomycetia</taxon>
        <taxon>Pirellulales</taxon>
        <taxon>Pirellulaceae</taxon>
        <taxon>Rhodopirellula</taxon>
    </lineage>
</organism>
<evidence type="ECO:0000256" key="10">
    <source>
        <dbReference type="ARBA" id="ARBA00022741"/>
    </source>
</evidence>
<proteinExistence type="predicted"/>
<keyword evidence="4" id="KW-1003">Cell membrane</keyword>
<dbReference type="OrthoDB" id="5287556at2"/>
<dbReference type="InterPro" id="IPR001610">
    <property type="entry name" value="PAC"/>
</dbReference>
<gene>
    <name evidence="17" type="ORF">RSSM_01380</name>
</gene>
<evidence type="ECO:0000256" key="9">
    <source>
        <dbReference type="ARBA" id="ARBA00022737"/>
    </source>
</evidence>
<dbReference type="InterPro" id="IPR018771">
    <property type="entry name" value="PocR_dom"/>
</dbReference>
<keyword evidence="7" id="KW-0808">Transferase</keyword>
<dbReference type="SUPFAM" id="SSF55874">
    <property type="entry name" value="ATPase domain of HSP90 chaperone/DNA topoisomerase II/histidine kinase"/>
    <property type="match status" value="1"/>
</dbReference>
<dbReference type="InterPro" id="IPR036097">
    <property type="entry name" value="HisK_dim/P_sf"/>
</dbReference>
<dbReference type="InterPro" id="IPR000014">
    <property type="entry name" value="PAS"/>
</dbReference>
<accession>M5U6Q6</accession>
<evidence type="ECO:0000259" key="14">
    <source>
        <dbReference type="PROSITE" id="PS50109"/>
    </source>
</evidence>
<dbReference type="SMART" id="SM00086">
    <property type="entry name" value="PAC"/>
    <property type="match status" value="1"/>
</dbReference>
<evidence type="ECO:0000259" key="16">
    <source>
        <dbReference type="PROSITE" id="PS50113"/>
    </source>
</evidence>
<dbReference type="Gene3D" id="3.30.565.10">
    <property type="entry name" value="Histidine kinase-like ATPase, C-terminal domain"/>
    <property type="match status" value="1"/>
</dbReference>
<keyword evidence="6" id="KW-0597">Phosphoprotein</keyword>
<evidence type="ECO:0000256" key="3">
    <source>
        <dbReference type="ARBA" id="ARBA00012438"/>
    </source>
</evidence>
<evidence type="ECO:0000256" key="11">
    <source>
        <dbReference type="ARBA" id="ARBA00022989"/>
    </source>
</evidence>
<keyword evidence="11" id="KW-1133">Transmembrane helix</keyword>
<dbReference type="InterPro" id="IPR035965">
    <property type="entry name" value="PAS-like_dom_sf"/>
</dbReference>
<dbReference type="PANTHER" id="PTHR43065">
    <property type="entry name" value="SENSOR HISTIDINE KINASE"/>
    <property type="match status" value="1"/>
</dbReference>
<dbReference type="GO" id="GO:0005524">
    <property type="term" value="F:ATP binding"/>
    <property type="evidence" value="ECO:0007669"/>
    <property type="project" value="UniProtKB-KW"/>
</dbReference>
<dbReference type="InterPro" id="IPR013655">
    <property type="entry name" value="PAS_fold_3"/>
</dbReference>
<dbReference type="SMART" id="SM00387">
    <property type="entry name" value="HATPase_c"/>
    <property type="match status" value="1"/>
</dbReference>
<dbReference type="Gene3D" id="1.10.287.130">
    <property type="match status" value="1"/>
</dbReference>
<dbReference type="Proteomes" id="UP000011885">
    <property type="component" value="Unassembled WGS sequence"/>
</dbReference>
<feature type="domain" description="PAC" evidence="16">
    <location>
        <begin position="451"/>
        <end position="503"/>
    </location>
</feature>
<dbReference type="PATRIC" id="fig|1263870.3.peg.1478"/>
<dbReference type="InterPro" id="IPR004358">
    <property type="entry name" value="Sig_transdc_His_kin-like_C"/>
</dbReference>
<dbReference type="GO" id="GO:0005886">
    <property type="term" value="C:plasma membrane"/>
    <property type="evidence" value="ECO:0007669"/>
    <property type="project" value="UniProtKB-SubCell"/>
</dbReference>
<feature type="coiled-coil region" evidence="13">
    <location>
        <begin position="714"/>
        <end position="756"/>
    </location>
</feature>
<dbReference type="NCBIfam" id="TIGR00229">
    <property type="entry name" value="sensory_box"/>
    <property type="match status" value="3"/>
</dbReference>
<dbReference type="Pfam" id="PF10114">
    <property type="entry name" value="PocR"/>
    <property type="match status" value="1"/>
</dbReference>
<dbReference type="FunFam" id="2.10.70.100:FF:000001">
    <property type="entry name" value="Sensory transduction histidine kinase"/>
    <property type="match status" value="1"/>
</dbReference>
<dbReference type="PROSITE" id="PS50113">
    <property type="entry name" value="PAC"/>
    <property type="match status" value="1"/>
</dbReference>
<dbReference type="RefSeq" id="WP_008675743.1">
    <property type="nucleotide sequence ID" value="NZ_ANOH01000107.1"/>
</dbReference>
<evidence type="ECO:0000256" key="4">
    <source>
        <dbReference type="ARBA" id="ARBA00022475"/>
    </source>
</evidence>
<dbReference type="PROSITE" id="PS50109">
    <property type="entry name" value="HIS_KIN"/>
    <property type="match status" value="1"/>
</dbReference>
<dbReference type="PROSITE" id="PS50112">
    <property type="entry name" value="PAS"/>
    <property type="match status" value="1"/>
</dbReference>
<dbReference type="InterPro" id="IPR036890">
    <property type="entry name" value="HATPase_C_sf"/>
</dbReference>
<comment type="subcellular location">
    <subcellularLocation>
        <location evidence="2">Cell inner membrane</location>
        <topology evidence="2">Multi-pass membrane protein</topology>
    </subcellularLocation>
</comment>
<evidence type="ECO:0000313" key="17">
    <source>
        <dbReference type="EMBL" id="EMI57152.1"/>
    </source>
</evidence>
<evidence type="ECO:0000256" key="13">
    <source>
        <dbReference type="SAM" id="Coils"/>
    </source>
</evidence>
<keyword evidence="9" id="KW-0677">Repeat</keyword>
<keyword evidence="17" id="KW-0067">ATP-binding</keyword>
<keyword evidence="10" id="KW-0547">Nucleotide-binding</keyword>
<evidence type="ECO:0000256" key="5">
    <source>
        <dbReference type="ARBA" id="ARBA00022519"/>
    </source>
</evidence>
<dbReference type="SMART" id="SM00388">
    <property type="entry name" value="HisKA"/>
    <property type="match status" value="1"/>
</dbReference>
<name>M5U6Q6_9BACT</name>
<dbReference type="SUPFAM" id="SSF55785">
    <property type="entry name" value="PYP-like sensor domain (PAS domain)"/>
    <property type="match status" value="3"/>
</dbReference>
<feature type="domain" description="PAS" evidence="15">
    <location>
        <begin position="232"/>
        <end position="275"/>
    </location>
</feature>
<dbReference type="GO" id="GO:0000155">
    <property type="term" value="F:phosphorelay sensor kinase activity"/>
    <property type="evidence" value="ECO:0007669"/>
    <property type="project" value="InterPro"/>
</dbReference>
<keyword evidence="12" id="KW-0472">Membrane</keyword>
<evidence type="ECO:0000256" key="6">
    <source>
        <dbReference type="ARBA" id="ARBA00022553"/>
    </source>
</evidence>
<dbReference type="InterPro" id="IPR003594">
    <property type="entry name" value="HATPase_dom"/>
</dbReference>
<dbReference type="Gene3D" id="2.10.70.100">
    <property type="match status" value="1"/>
</dbReference>
<evidence type="ECO:0000256" key="7">
    <source>
        <dbReference type="ARBA" id="ARBA00022679"/>
    </source>
</evidence>
<evidence type="ECO:0000256" key="2">
    <source>
        <dbReference type="ARBA" id="ARBA00004429"/>
    </source>
</evidence>
<dbReference type="CDD" id="cd00082">
    <property type="entry name" value="HisKA"/>
    <property type="match status" value="1"/>
</dbReference>
<evidence type="ECO:0000313" key="18">
    <source>
        <dbReference type="Proteomes" id="UP000011885"/>
    </source>
</evidence>
<dbReference type="Pfam" id="PF02518">
    <property type="entry name" value="HATPase_c"/>
    <property type="match status" value="1"/>
</dbReference>
<dbReference type="SUPFAM" id="SSF47384">
    <property type="entry name" value="Homodimeric domain of signal transducing histidine kinase"/>
    <property type="match status" value="1"/>
</dbReference>
<dbReference type="Pfam" id="PF08447">
    <property type="entry name" value="PAS_3"/>
    <property type="match status" value="1"/>
</dbReference>
<dbReference type="Pfam" id="PF13426">
    <property type="entry name" value="PAS_9"/>
    <property type="match status" value="1"/>
</dbReference>
<keyword evidence="8" id="KW-0812">Transmembrane</keyword>
<dbReference type="Pfam" id="PF13188">
    <property type="entry name" value="PAS_8"/>
    <property type="match status" value="1"/>
</dbReference>
<evidence type="ECO:0000259" key="15">
    <source>
        <dbReference type="PROSITE" id="PS50112"/>
    </source>
</evidence>
<evidence type="ECO:0000256" key="12">
    <source>
        <dbReference type="ARBA" id="ARBA00023136"/>
    </source>
</evidence>
<dbReference type="InterPro" id="IPR000700">
    <property type="entry name" value="PAS-assoc_C"/>
</dbReference>
<dbReference type="CDD" id="cd00130">
    <property type="entry name" value="PAS"/>
    <property type="match status" value="1"/>
</dbReference>
<comment type="caution">
    <text evidence="17">The sequence shown here is derived from an EMBL/GenBank/DDBJ whole genome shotgun (WGS) entry which is preliminary data.</text>
</comment>
<evidence type="ECO:0000256" key="1">
    <source>
        <dbReference type="ARBA" id="ARBA00000085"/>
    </source>
</evidence>
<dbReference type="InterPro" id="IPR005467">
    <property type="entry name" value="His_kinase_dom"/>
</dbReference>
<dbReference type="Gene3D" id="3.30.450.20">
    <property type="entry name" value="PAS domain"/>
    <property type="match status" value="3"/>
</dbReference>
<evidence type="ECO:0000256" key="8">
    <source>
        <dbReference type="ARBA" id="ARBA00022692"/>
    </source>
</evidence>
<comment type="catalytic activity">
    <reaction evidence="1">
        <text>ATP + protein L-histidine = ADP + protein N-phospho-L-histidine.</text>
        <dbReference type="EC" id="2.7.13.3"/>
    </reaction>
</comment>
<protein>
    <recommendedName>
        <fullName evidence="3">histidine kinase</fullName>
        <ecNumber evidence="3">2.7.13.3</ecNumber>
    </recommendedName>
</protein>
<keyword evidence="13" id="KW-0175">Coiled coil</keyword>